<feature type="domain" description="Tyr recombinase" evidence="6">
    <location>
        <begin position="205"/>
        <end position="418"/>
    </location>
</feature>
<keyword evidence="2" id="KW-0229">DNA integration</keyword>
<dbReference type="PANTHER" id="PTHR30349:SF64">
    <property type="entry name" value="PROPHAGE INTEGRASE INTD-RELATED"/>
    <property type="match status" value="1"/>
</dbReference>
<dbReference type="InterPro" id="IPR044068">
    <property type="entry name" value="CB"/>
</dbReference>
<evidence type="ECO:0000259" key="7">
    <source>
        <dbReference type="PROSITE" id="PS51900"/>
    </source>
</evidence>
<dbReference type="EMBL" id="CP002868">
    <property type="protein sequence ID" value="AEJ19873.1"/>
    <property type="molecule type" value="Genomic_DNA"/>
</dbReference>
<keyword evidence="4" id="KW-0233">DNA recombination</keyword>
<proteinExistence type="inferred from homology"/>
<dbReference type="GO" id="GO:0006310">
    <property type="term" value="P:DNA recombination"/>
    <property type="evidence" value="ECO:0007669"/>
    <property type="project" value="UniProtKB-KW"/>
</dbReference>
<feature type="domain" description="Core-binding (CB)" evidence="7">
    <location>
        <begin position="100"/>
        <end position="187"/>
    </location>
</feature>
<dbReference type="STRING" id="744872.Spica_1730"/>
<evidence type="ECO:0000259" key="6">
    <source>
        <dbReference type="PROSITE" id="PS51898"/>
    </source>
</evidence>
<evidence type="ECO:0000256" key="4">
    <source>
        <dbReference type="ARBA" id="ARBA00023172"/>
    </source>
</evidence>
<evidence type="ECO:0000256" key="5">
    <source>
        <dbReference type="PROSITE-ProRule" id="PRU01248"/>
    </source>
</evidence>
<dbReference type="RefSeq" id="WP_013969182.1">
    <property type="nucleotide sequence ID" value="NC_015732.1"/>
</dbReference>
<evidence type="ECO:0000313" key="9">
    <source>
        <dbReference type="Proteomes" id="UP000000503"/>
    </source>
</evidence>
<dbReference type="Pfam" id="PF13495">
    <property type="entry name" value="Phage_int_SAM_4"/>
    <property type="match status" value="1"/>
</dbReference>
<dbReference type="KEGG" id="scd:Spica_1730"/>
<keyword evidence="9" id="KW-1185">Reference proteome</keyword>
<dbReference type="InterPro" id="IPR010998">
    <property type="entry name" value="Integrase_recombinase_N"/>
</dbReference>
<name>F8F2W5_GRAC1</name>
<dbReference type="InterPro" id="IPR050090">
    <property type="entry name" value="Tyrosine_recombinase_XerCD"/>
</dbReference>
<evidence type="ECO:0000256" key="3">
    <source>
        <dbReference type="ARBA" id="ARBA00023125"/>
    </source>
</evidence>
<dbReference type="InterPro" id="IPR011946">
    <property type="entry name" value="Integrase_integron-type"/>
</dbReference>
<evidence type="ECO:0000256" key="2">
    <source>
        <dbReference type="ARBA" id="ARBA00022908"/>
    </source>
</evidence>
<reference evidence="9" key="1">
    <citation type="journal article" date="2013" name="Stand. Genomic Sci.">
        <title>Genome sequence of the thermophilic fresh-water bacterium Spirochaeta caldaria type strain (H1(T)), reclassification of Spirochaeta caldaria, Spirochaeta stenostrepta, and Spirochaeta zuelzerae in the genus Treponema as Treponema caldaria comb. nov., Treponema stenostrepta comb. nov., and Treponema zuelzerae comb. nov., and emendation of the genus Treponema.</title>
        <authorList>
            <person name="Abt B."/>
            <person name="Goker M."/>
            <person name="Scheuner C."/>
            <person name="Han C."/>
            <person name="Lu M."/>
            <person name="Misra M."/>
            <person name="Lapidus A."/>
            <person name="Nolan M."/>
            <person name="Lucas S."/>
            <person name="Hammon N."/>
            <person name="Deshpande S."/>
            <person name="Cheng J.F."/>
            <person name="Tapia R."/>
            <person name="Goodwin L.A."/>
            <person name="Pitluck S."/>
            <person name="Liolios K."/>
            <person name="Pagani I."/>
            <person name="Ivanova N."/>
            <person name="Mavromatis K."/>
            <person name="Mikhailova N."/>
            <person name="Huntemann M."/>
            <person name="Pati A."/>
            <person name="Chen A."/>
            <person name="Palaniappan K."/>
            <person name="Land M."/>
            <person name="Hauser L."/>
            <person name="Jeffries C.D."/>
            <person name="Rohde M."/>
            <person name="Spring S."/>
            <person name="Gronow S."/>
            <person name="Detter J.C."/>
            <person name="Bristow J."/>
            <person name="Eisen J.A."/>
            <person name="Markowitz V."/>
            <person name="Hugenholtz P."/>
            <person name="Kyrpides N.C."/>
            <person name="Woyke T."/>
            <person name="Klenk H.P."/>
        </authorList>
    </citation>
    <scope>NUCLEOTIDE SEQUENCE</scope>
    <source>
        <strain evidence="9">ATCC 51460 / DSM 7334 / H1</strain>
    </source>
</reference>
<sequence length="428" mass="50001">MPDLSRFSHFLKQSNHFSDKDISWICYWVERFCRAFPQWEQNREGAVQNFIQHLSSYKKNYVVTQAQRAVSMYLLFIDTMKGNKKAPVESDQNPWIAYRAQVYRSIQDHIRIKHLALRTEKAYLAWTNRFLDYVERFIKPEWRDEQPRITAHHLRSYLSYLAVQRKISAATQEQAFNALLLLFRVVLHVDVDGLASALRAKRRRRLPVVLTRAEVGQLLSHLQSPYRLMASLMYASGIRLEECLSLRVKDLNFDDETLEVRSGKGGKDRLTLFPKVLHSPMRAYLDDLHLRWERDRKKGAAGVYLPEALALKYPAAQYEWTWYWLFPSKTIFNDERTGTSAYWHMHPSVLQRQIHDAVRSAGINKLASAHTLRHSFATHLLEDGYDIRTIQELLGHSHVETTMIYTHVAVKNKRGVISPIEALARLSP</sequence>
<organism evidence="8 9">
    <name type="scientific">Gracilinema caldarium (strain ATCC 51460 / DSM 7334 / H1)</name>
    <name type="common">Treponema caldarium</name>
    <dbReference type="NCBI Taxonomy" id="744872"/>
    <lineage>
        <taxon>Bacteria</taxon>
        <taxon>Pseudomonadati</taxon>
        <taxon>Spirochaetota</taxon>
        <taxon>Spirochaetia</taxon>
        <taxon>Spirochaetales</taxon>
        <taxon>Breznakiellaceae</taxon>
        <taxon>Gracilinema</taxon>
    </lineage>
</organism>
<dbReference type="Gene3D" id="1.10.150.130">
    <property type="match status" value="1"/>
</dbReference>
<accession>F8F2W5</accession>
<dbReference type="PANTHER" id="PTHR30349">
    <property type="entry name" value="PHAGE INTEGRASE-RELATED"/>
    <property type="match status" value="1"/>
</dbReference>
<dbReference type="Gene3D" id="1.10.443.10">
    <property type="entry name" value="Intergrase catalytic core"/>
    <property type="match status" value="1"/>
</dbReference>
<dbReference type="GO" id="GO:0003677">
    <property type="term" value="F:DNA binding"/>
    <property type="evidence" value="ECO:0007669"/>
    <property type="project" value="UniProtKB-UniRule"/>
</dbReference>
<dbReference type="InterPro" id="IPR002104">
    <property type="entry name" value="Integrase_catalytic"/>
</dbReference>
<dbReference type="Proteomes" id="UP000000503">
    <property type="component" value="Chromosome"/>
</dbReference>
<dbReference type="InterPro" id="IPR011010">
    <property type="entry name" value="DNA_brk_join_enz"/>
</dbReference>
<dbReference type="NCBIfam" id="TIGR02249">
    <property type="entry name" value="integrase_gron"/>
    <property type="match status" value="1"/>
</dbReference>
<dbReference type="GO" id="GO:0015074">
    <property type="term" value="P:DNA integration"/>
    <property type="evidence" value="ECO:0007669"/>
    <property type="project" value="UniProtKB-KW"/>
</dbReference>
<dbReference type="HOGENOM" id="CLU_027562_37_0_12"/>
<evidence type="ECO:0000313" key="8">
    <source>
        <dbReference type="EMBL" id="AEJ19873.1"/>
    </source>
</evidence>
<dbReference type="PROSITE" id="PS51900">
    <property type="entry name" value="CB"/>
    <property type="match status" value="1"/>
</dbReference>
<dbReference type="InterPro" id="IPR013762">
    <property type="entry name" value="Integrase-like_cat_sf"/>
</dbReference>
<dbReference type="PROSITE" id="PS51898">
    <property type="entry name" value="TYR_RECOMBINASE"/>
    <property type="match status" value="1"/>
</dbReference>
<evidence type="ECO:0000256" key="1">
    <source>
        <dbReference type="ARBA" id="ARBA00008857"/>
    </source>
</evidence>
<keyword evidence="3 5" id="KW-0238">DNA-binding</keyword>
<dbReference type="eggNOG" id="COG4974">
    <property type="taxonomic scope" value="Bacteria"/>
</dbReference>
<dbReference type="InterPro" id="IPR004107">
    <property type="entry name" value="Integrase_SAM-like_N"/>
</dbReference>
<comment type="similarity">
    <text evidence="1">Belongs to the 'phage' integrase family.</text>
</comment>
<dbReference type="SUPFAM" id="SSF56349">
    <property type="entry name" value="DNA breaking-rejoining enzymes"/>
    <property type="match status" value="1"/>
</dbReference>
<dbReference type="AlphaFoldDB" id="F8F2W5"/>
<dbReference type="Pfam" id="PF00589">
    <property type="entry name" value="Phage_integrase"/>
    <property type="match status" value="1"/>
</dbReference>
<gene>
    <name evidence="8" type="ordered locus">Spica_1730</name>
</gene>
<protein>
    <submittedName>
        <fullName evidence="8">Integron integrase</fullName>
    </submittedName>
</protein>